<feature type="compositionally biased region" description="Polar residues" evidence="2">
    <location>
        <begin position="498"/>
        <end position="516"/>
    </location>
</feature>
<dbReference type="Proteomes" id="UP000799324">
    <property type="component" value="Unassembled WGS sequence"/>
</dbReference>
<protein>
    <submittedName>
        <fullName evidence="3">Uncharacterized protein</fullName>
    </submittedName>
</protein>
<feature type="compositionally biased region" description="Basic and acidic residues" evidence="2">
    <location>
        <begin position="1615"/>
        <end position="1624"/>
    </location>
</feature>
<feature type="compositionally biased region" description="Gly residues" evidence="2">
    <location>
        <begin position="1569"/>
        <end position="1578"/>
    </location>
</feature>
<feature type="compositionally biased region" description="Pro residues" evidence="2">
    <location>
        <begin position="640"/>
        <end position="657"/>
    </location>
</feature>
<feature type="compositionally biased region" description="Low complexity" evidence="2">
    <location>
        <begin position="132"/>
        <end position="183"/>
    </location>
</feature>
<feature type="coiled-coil region" evidence="1">
    <location>
        <begin position="1498"/>
        <end position="1547"/>
    </location>
</feature>
<feature type="compositionally biased region" description="Polar residues" evidence="2">
    <location>
        <begin position="733"/>
        <end position="754"/>
    </location>
</feature>
<accession>A0A6A6TH59</accession>
<feature type="coiled-coil region" evidence="1">
    <location>
        <begin position="1285"/>
        <end position="1340"/>
    </location>
</feature>
<name>A0A6A6TH59_9PLEO</name>
<feature type="compositionally biased region" description="Basic and acidic residues" evidence="2">
    <location>
        <begin position="1580"/>
        <end position="1607"/>
    </location>
</feature>
<feature type="compositionally biased region" description="Polar residues" evidence="2">
    <location>
        <begin position="479"/>
        <end position="488"/>
    </location>
</feature>
<feature type="compositionally biased region" description="Polar residues" evidence="2">
    <location>
        <begin position="118"/>
        <end position="131"/>
    </location>
</feature>
<evidence type="ECO:0000256" key="2">
    <source>
        <dbReference type="SAM" id="MobiDB-lite"/>
    </source>
</evidence>
<evidence type="ECO:0000313" key="3">
    <source>
        <dbReference type="EMBL" id="KAF2658268.1"/>
    </source>
</evidence>
<evidence type="ECO:0000256" key="1">
    <source>
        <dbReference type="SAM" id="Coils"/>
    </source>
</evidence>
<keyword evidence="4" id="KW-1185">Reference proteome</keyword>
<feature type="compositionally biased region" description="Acidic residues" evidence="2">
    <location>
        <begin position="574"/>
        <end position="583"/>
    </location>
</feature>
<gene>
    <name evidence="3" type="ORF">K491DRAFT_776465</name>
</gene>
<reference evidence="3" key="1">
    <citation type="journal article" date="2020" name="Stud. Mycol.">
        <title>101 Dothideomycetes genomes: a test case for predicting lifestyles and emergence of pathogens.</title>
        <authorList>
            <person name="Haridas S."/>
            <person name="Albert R."/>
            <person name="Binder M."/>
            <person name="Bloem J."/>
            <person name="Labutti K."/>
            <person name="Salamov A."/>
            <person name="Andreopoulos B."/>
            <person name="Baker S."/>
            <person name="Barry K."/>
            <person name="Bills G."/>
            <person name="Bluhm B."/>
            <person name="Cannon C."/>
            <person name="Castanera R."/>
            <person name="Culley D."/>
            <person name="Daum C."/>
            <person name="Ezra D."/>
            <person name="Gonzalez J."/>
            <person name="Henrissat B."/>
            <person name="Kuo A."/>
            <person name="Liang C."/>
            <person name="Lipzen A."/>
            <person name="Lutzoni F."/>
            <person name="Magnuson J."/>
            <person name="Mondo S."/>
            <person name="Nolan M."/>
            <person name="Ohm R."/>
            <person name="Pangilinan J."/>
            <person name="Park H.-J."/>
            <person name="Ramirez L."/>
            <person name="Alfaro M."/>
            <person name="Sun H."/>
            <person name="Tritt A."/>
            <person name="Yoshinaga Y."/>
            <person name="Zwiers L.-H."/>
            <person name="Turgeon B."/>
            <person name="Goodwin S."/>
            <person name="Spatafora J."/>
            <person name="Crous P."/>
            <person name="Grigoriev I."/>
        </authorList>
    </citation>
    <scope>NUCLEOTIDE SEQUENCE</scope>
    <source>
        <strain evidence="3">CBS 122681</strain>
    </source>
</reference>
<dbReference type="OrthoDB" id="1883964at2759"/>
<feature type="compositionally biased region" description="Low complexity" evidence="2">
    <location>
        <begin position="300"/>
        <end position="405"/>
    </location>
</feature>
<feature type="compositionally biased region" description="Low complexity" evidence="2">
    <location>
        <begin position="423"/>
        <end position="445"/>
    </location>
</feature>
<feature type="compositionally biased region" description="Polar residues" evidence="2">
    <location>
        <begin position="524"/>
        <end position="545"/>
    </location>
</feature>
<feature type="compositionally biased region" description="Low complexity" evidence="2">
    <location>
        <begin position="55"/>
        <end position="85"/>
    </location>
</feature>
<dbReference type="EMBL" id="MU004316">
    <property type="protein sequence ID" value="KAF2658268.1"/>
    <property type="molecule type" value="Genomic_DNA"/>
</dbReference>
<feature type="compositionally biased region" description="Polar residues" evidence="2">
    <location>
        <begin position="1"/>
        <end position="19"/>
    </location>
</feature>
<feature type="region of interest" description="Disordered" evidence="2">
    <location>
        <begin position="976"/>
        <end position="1104"/>
    </location>
</feature>
<evidence type="ECO:0000313" key="4">
    <source>
        <dbReference type="Proteomes" id="UP000799324"/>
    </source>
</evidence>
<proteinExistence type="predicted"/>
<feature type="compositionally biased region" description="Basic and acidic residues" evidence="2">
    <location>
        <begin position="584"/>
        <end position="595"/>
    </location>
</feature>
<feature type="compositionally biased region" description="Polar residues" evidence="2">
    <location>
        <begin position="700"/>
        <end position="710"/>
    </location>
</feature>
<feature type="region of interest" description="Disordered" evidence="2">
    <location>
        <begin position="1160"/>
        <end position="1179"/>
    </location>
</feature>
<feature type="compositionally biased region" description="Polar residues" evidence="2">
    <location>
        <begin position="39"/>
        <end position="48"/>
    </location>
</feature>
<feature type="region of interest" description="Disordered" evidence="2">
    <location>
        <begin position="1564"/>
        <end position="1624"/>
    </location>
</feature>
<keyword evidence="1" id="KW-0175">Coiled coil</keyword>
<feature type="compositionally biased region" description="Low complexity" evidence="2">
    <location>
        <begin position="614"/>
        <end position="623"/>
    </location>
</feature>
<feature type="compositionally biased region" description="Polar residues" evidence="2">
    <location>
        <begin position="1047"/>
        <end position="1084"/>
    </location>
</feature>
<sequence length="1624" mass="177479">MQNYQQSAGYQRPGSTASFAGQPGPPPPPYGGASQGYQTASPQSNSQWAPPPQTNAPAQQQSGQTPQPGNWGQQQQQAPGGYNPGTYGAMPGGYGQIQQQQQDQPPPPPPKPHGFAASVQQQAQHNAQSWGQQQHNYQAPQQNAGYPPQSQQGSYGQQGQQGQHGQYQQQGGYQQQGAPQQQYNHAAPPPSSQTPGGSYFPPSQGRPGSIYGADQMMPASPAPGHASHSTVLSPTEQQPAYIPPSLTGKGVQSYIPANTNPMPGVYVPPPPDIPAWQQASHAPLQGGNKKFKYTKPTVDPSLQGQGYQPPQQTQYAQQSAPPQTQQPYGQSGQGQFQPQHPHHQGQMQPGQFVQPNQPLQQQFGHPGQQQDQSYQHQPPQYNQHPSAYPSQQPPQQYRQQGDQWQPTPPADQGYVQQQPNAPAPCGAPQQSQQQPGWQPGHHAQGSIVTPQPPHGHGQSQDIEAPKPLGRTGTAPPEFFNQTSPQSPAVSPVHHRQSMRFSSQNEGNLGRTGSVSSIALDAIRNRQSQAAAKTGSPAPSTTQKLSTPPPGKESGTAFSALGMGGPSDWEHFGNVDEEIDDEEFFGAKKEEKEDQAHSASVELPGSVPSPPPAAEWPTPEAPVAQPAPLNIGLQRRETFQPTPPPKIGSPAQRPPSQPPQGGFVIGSGVPKAYSPQPTQKVQPPPNQHEHVLDDGRIAPPLNQSTPVQQQYPPAPLLQNYHPSQSSEAPLRYQTPVQLRHQTPVQQQHAPPQNTFAMGDASWGATQQSPNQPAPAFDVQAHNERHTAELRLKDDMYERLKAELEKENAERFVEIERLNAALQVEKRGRLLDGEKMAAEAIVVKSHAEDEKRVLKEQIASMRTAADQAKNNLDLLTKEKDMAIERLNEDAEGRDDVIKERDELIASLKRQLEAEKAKELPQPPKPTAADLIPDINPWYVGSLERYINMLRAEASEPQVEDKIKVFTGFLKEESAIRGLDYPSAPPAPPVQEQHTSTGAQEPSIRSRGASVTSIKRPDMHVQVPQQAHADDEPGQYSPGGRPIFQRKPTIPTTEGPSQRSSVASSGFEQSHTQGFNQSTTILTPTSSADDDFNKTPTPVHSPPEEPKKYKAYVPSGTTATATHVPHRASVSYATSPTVAPLQRKNTLQNDEIFFGGDAQAASKLEGRPTTSSSAVSDIPVPAPLFTPKPPGVSSAPPVAKKSSVEVLNNLLPKQIFPAEPNPSLEAIRDRMKVLPSDFSYIATLTTTWEKAAALTRKKNDTARHQRQEESEDHTNQLFEDNEISYQDIGDIEDEFKEKERELKAKEDRDEYKSYVHEVFDKVYDGLQADIKALMDANAEAESLLHSSVSGIRAIEGGDAPTTKASLAILKELNSIMEDRHERVVQAVAERDKKYKKTEVQPLYAAGDIKKMKQVEKHFENAEKMAAVTARDEKADRLARLVKLAEEVVISAVGAEQGEIDGIVKAVEQVRADEAGREHAVDKAGEVLEALLKSSKDLLTVFNKLEIELNEAVLEAEIAQAKVEGKDARRIGELQEEMREGERRLKDEFERKVGVLDRDAVGWWKLLKEKSGPAGGGGGGVGVRTERDSRVEKSESLEKIDKPLSEEEEKKRRLQAALEEAKRRNGER</sequence>
<feature type="compositionally biased region" description="Basic and acidic residues" evidence="2">
    <location>
        <begin position="686"/>
        <end position="695"/>
    </location>
</feature>
<feature type="region of interest" description="Disordered" evidence="2">
    <location>
        <begin position="1"/>
        <end position="782"/>
    </location>
</feature>
<feature type="compositionally biased region" description="Polar residues" evidence="2">
    <location>
        <begin position="227"/>
        <end position="238"/>
    </location>
</feature>
<organism evidence="3 4">
    <name type="scientific">Lophiostoma macrostomum CBS 122681</name>
    <dbReference type="NCBI Taxonomy" id="1314788"/>
    <lineage>
        <taxon>Eukaryota</taxon>
        <taxon>Fungi</taxon>
        <taxon>Dikarya</taxon>
        <taxon>Ascomycota</taxon>
        <taxon>Pezizomycotina</taxon>
        <taxon>Dothideomycetes</taxon>
        <taxon>Pleosporomycetidae</taxon>
        <taxon>Pleosporales</taxon>
        <taxon>Lophiostomataceae</taxon>
        <taxon>Lophiostoma</taxon>
    </lineage>
</organism>